<reference evidence="1" key="1">
    <citation type="journal article" date="2023" name="Plant J.">
        <title>The genome of the king protea, Protea cynaroides.</title>
        <authorList>
            <person name="Chang J."/>
            <person name="Duong T.A."/>
            <person name="Schoeman C."/>
            <person name="Ma X."/>
            <person name="Roodt D."/>
            <person name="Barker N."/>
            <person name="Li Z."/>
            <person name="Van de Peer Y."/>
            <person name="Mizrachi E."/>
        </authorList>
    </citation>
    <scope>NUCLEOTIDE SEQUENCE</scope>
    <source>
        <tissue evidence="1">Young leaves</tissue>
    </source>
</reference>
<comment type="caution">
    <text evidence="1">The sequence shown here is derived from an EMBL/GenBank/DDBJ whole genome shotgun (WGS) entry which is preliminary data.</text>
</comment>
<gene>
    <name evidence="1" type="ORF">NE237_017832</name>
</gene>
<evidence type="ECO:0000313" key="2">
    <source>
        <dbReference type="Proteomes" id="UP001141806"/>
    </source>
</evidence>
<dbReference type="EMBL" id="JAMYWD010000007">
    <property type="protein sequence ID" value="KAJ4965983.1"/>
    <property type="molecule type" value="Genomic_DNA"/>
</dbReference>
<dbReference type="AlphaFoldDB" id="A0A9Q0QNF9"/>
<accession>A0A9Q0QNF9</accession>
<keyword evidence="2" id="KW-1185">Reference proteome</keyword>
<name>A0A9Q0QNF9_9MAGN</name>
<dbReference type="Proteomes" id="UP001141806">
    <property type="component" value="Unassembled WGS sequence"/>
</dbReference>
<evidence type="ECO:0000313" key="1">
    <source>
        <dbReference type="EMBL" id="KAJ4965983.1"/>
    </source>
</evidence>
<organism evidence="1 2">
    <name type="scientific">Protea cynaroides</name>
    <dbReference type="NCBI Taxonomy" id="273540"/>
    <lineage>
        <taxon>Eukaryota</taxon>
        <taxon>Viridiplantae</taxon>
        <taxon>Streptophyta</taxon>
        <taxon>Embryophyta</taxon>
        <taxon>Tracheophyta</taxon>
        <taxon>Spermatophyta</taxon>
        <taxon>Magnoliopsida</taxon>
        <taxon>Proteales</taxon>
        <taxon>Proteaceae</taxon>
        <taxon>Protea</taxon>
    </lineage>
</organism>
<proteinExistence type="predicted"/>
<sequence>MKCRREIAKMMERYCGSLVHFFSFHSHYDSVAK</sequence>
<protein>
    <submittedName>
        <fullName evidence="1">Uncharacterized protein</fullName>
    </submittedName>
</protein>